<dbReference type="InterPro" id="IPR050132">
    <property type="entry name" value="Gln/Glu-tRNA_Ligase"/>
</dbReference>
<dbReference type="Gene3D" id="1.10.1160.10">
    <property type="entry name" value="Glutamyl-trna Synthetase, Domain 2"/>
    <property type="match status" value="1"/>
</dbReference>
<dbReference type="AlphaFoldDB" id="A0A0C3L1R6"/>
<dbReference type="Pfam" id="PF00043">
    <property type="entry name" value="GST_C"/>
    <property type="match status" value="1"/>
</dbReference>
<evidence type="ECO:0000256" key="12">
    <source>
        <dbReference type="ARBA" id="ARBA00048351"/>
    </source>
</evidence>
<dbReference type="InterPro" id="IPR049437">
    <property type="entry name" value="tRNA-synt_1c_C2"/>
</dbReference>
<evidence type="ECO:0000256" key="4">
    <source>
        <dbReference type="ARBA" id="ARBA00022490"/>
    </source>
</evidence>
<dbReference type="Gene3D" id="1.20.1050.10">
    <property type="match status" value="1"/>
</dbReference>
<comment type="catalytic activity">
    <reaction evidence="12">
        <text>tRNA(Glu) + L-glutamate + ATP = L-glutamyl-tRNA(Glu) + AMP + diphosphate</text>
        <dbReference type="Rhea" id="RHEA:23540"/>
        <dbReference type="Rhea" id="RHEA-COMP:9663"/>
        <dbReference type="Rhea" id="RHEA-COMP:9680"/>
        <dbReference type="ChEBI" id="CHEBI:29985"/>
        <dbReference type="ChEBI" id="CHEBI:30616"/>
        <dbReference type="ChEBI" id="CHEBI:33019"/>
        <dbReference type="ChEBI" id="CHEBI:78442"/>
        <dbReference type="ChEBI" id="CHEBI:78520"/>
        <dbReference type="ChEBI" id="CHEBI:456215"/>
        <dbReference type="EC" id="6.1.1.17"/>
    </reaction>
</comment>
<dbReference type="InterPro" id="IPR011035">
    <property type="entry name" value="Ribosomal_bL25/Gln-tRNA_synth"/>
</dbReference>
<dbReference type="InterPro" id="IPR001412">
    <property type="entry name" value="aa-tRNA-synth_I_CS"/>
</dbReference>
<dbReference type="OrthoDB" id="10250478at2759"/>
<evidence type="ECO:0000313" key="16">
    <source>
        <dbReference type="EMBL" id="KIO27688.1"/>
    </source>
</evidence>
<reference evidence="16 17" key="1">
    <citation type="submission" date="2014-04" db="EMBL/GenBank/DDBJ databases">
        <authorList>
            <consortium name="DOE Joint Genome Institute"/>
            <person name="Kuo A."/>
            <person name="Girlanda M."/>
            <person name="Perotto S."/>
            <person name="Kohler A."/>
            <person name="Nagy L.G."/>
            <person name="Floudas D."/>
            <person name="Copeland A."/>
            <person name="Barry K.W."/>
            <person name="Cichocki N."/>
            <person name="Veneault-Fourrey C."/>
            <person name="LaButti K."/>
            <person name="Lindquist E.A."/>
            <person name="Lipzen A."/>
            <person name="Lundell T."/>
            <person name="Morin E."/>
            <person name="Murat C."/>
            <person name="Sun H."/>
            <person name="Tunlid A."/>
            <person name="Henrissat B."/>
            <person name="Grigoriev I.V."/>
            <person name="Hibbett D.S."/>
            <person name="Martin F."/>
            <person name="Nordberg H.P."/>
            <person name="Cantor M.N."/>
            <person name="Hua S.X."/>
        </authorList>
    </citation>
    <scope>NUCLEOTIDE SEQUENCE [LARGE SCALE GENOMIC DNA]</scope>
    <source>
        <strain evidence="16 17">MUT 4182</strain>
    </source>
</reference>
<name>A0A0C3L1R6_9AGAM</name>
<keyword evidence="17" id="KW-1185">Reference proteome</keyword>
<protein>
    <recommendedName>
        <fullName evidence="3">glutamate--tRNA ligase</fullName>
        <ecNumber evidence="3">6.1.1.17</ecNumber>
    </recommendedName>
    <alternativeName>
        <fullName evidence="11">Glutamyl-tRNA synthetase</fullName>
    </alternativeName>
</protein>
<dbReference type="PANTHER" id="PTHR43097">
    <property type="entry name" value="GLUTAMINE-TRNA LIGASE"/>
    <property type="match status" value="1"/>
</dbReference>
<dbReference type="GO" id="GO:0004818">
    <property type="term" value="F:glutamate-tRNA ligase activity"/>
    <property type="evidence" value="ECO:0007669"/>
    <property type="project" value="UniProtKB-EC"/>
</dbReference>
<dbReference type="Pfam" id="PF03950">
    <property type="entry name" value="tRNA-synt_1c_C"/>
    <property type="match status" value="1"/>
</dbReference>
<dbReference type="GO" id="GO:0017102">
    <property type="term" value="C:methionyl glutamyl tRNA synthetase complex"/>
    <property type="evidence" value="ECO:0007669"/>
    <property type="project" value="TreeGrafter"/>
</dbReference>
<dbReference type="InterPro" id="IPR020056">
    <property type="entry name" value="Rbsml_bL25/Gln-tRNA_synth_N"/>
</dbReference>
<comment type="similarity">
    <text evidence="2">Belongs to the class-I aminoacyl-tRNA synthetase family. Glutamate--tRNA ligase type 2 subfamily.</text>
</comment>
<feature type="domain" description="GST C-terminal" evidence="15">
    <location>
        <begin position="40"/>
        <end position="168"/>
    </location>
</feature>
<dbReference type="SUPFAM" id="SSF47616">
    <property type="entry name" value="GST C-terminal domain-like"/>
    <property type="match status" value="1"/>
</dbReference>
<dbReference type="PANTHER" id="PTHR43097:SF5">
    <property type="entry name" value="GLUTAMATE--TRNA LIGASE"/>
    <property type="match status" value="1"/>
</dbReference>
<evidence type="ECO:0000256" key="3">
    <source>
        <dbReference type="ARBA" id="ARBA00012835"/>
    </source>
</evidence>
<evidence type="ECO:0000256" key="14">
    <source>
        <dbReference type="SAM" id="MobiDB-lite"/>
    </source>
</evidence>
<gene>
    <name evidence="16" type="ORF">M407DRAFT_23118</name>
</gene>
<feature type="compositionally biased region" description="Polar residues" evidence="14">
    <location>
        <begin position="796"/>
        <end position="816"/>
    </location>
</feature>
<keyword evidence="6 13" id="KW-0436">Ligase</keyword>
<keyword evidence="7 13" id="KW-0547">Nucleotide-binding</keyword>
<dbReference type="PROSITE" id="PS00178">
    <property type="entry name" value="AA_TRNA_LIGASE_I"/>
    <property type="match status" value="1"/>
</dbReference>
<keyword evidence="5" id="KW-0597">Phosphoprotein</keyword>
<feature type="compositionally biased region" description="Gly residues" evidence="14">
    <location>
        <begin position="720"/>
        <end position="729"/>
    </location>
</feature>
<dbReference type="Pfam" id="PF00749">
    <property type="entry name" value="tRNA-synt_1c"/>
    <property type="match status" value="1"/>
</dbReference>
<dbReference type="FunFam" id="1.10.1160.10:FF:000001">
    <property type="entry name" value="Glutamine--tRNA ligase"/>
    <property type="match status" value="1"/>
</dbReference>
<evidence type="ECO:0000256" key="13">
    <source>
        <dbReference type="RuleBase" id="RU363037"/>
    </source>
</evidence>
<evidence type="ECO:0000256" key="6">
    <source>
        <dbReference type="ARBA" id="ARBA00022598"/>
    </source>
</evidence>
<keyword evidence="4" id="KW-0963">Cytoplasm</keyword>
<feature type="region of interest" description="Disordered" evidence="14">
    <location>
        <begin position="795"/>
        <end position="816"/>
    </location>
</feature>
<evidence type="ECO:0000256" key="1">
    <source>
        <dbReference type="ARBA" id="ARBA00004496"/>
    </source>
</evidence>
<dbReference type="FunFam" id="3.90.800.10:FF:000001">
    <property type="entry name" value="Glutamine--tRNA ligase"/>
    <property type="match status" value="1"/>
</dbReference>
<dbReference type="Gene3D" id="2.40.240.10">
    <property type="entry name" value="Ribosomal Protein L25, Chain P"/>
    <property type="match status" value="2"/>
</dbReference>
<evidence type="ECO:0000256" key="2">
    <source>
        <dbReference type="ARBA" id="ARBA00008927"/>
    </source>
</evidence>
<keyword evidence="10 13" id="KW-0030">Aminoacyl-tRNA synthetase</keyword>
<dbReference type="InterPro" id="IPR020061">
    <property type="entry name" value="Glu_tRNA_lig_a-bdl"/>
</dbReference>
<dbReference type="Gene3D" id="3.40.30.70">
    <property type="match status" value="1"/>
</dbReference>
<dbReference type="InterPro" id="IPR004046">
    <property type="entry name" value="GST_C"/>
</dbReference>
<keyword evidence="9 13" id="KW-0648">Protein biosynthesis</keyword>
<dbReference type="NCBIfam" id="TIGR00463">
    <property type="entry name" value="gltX_arch"/>
    <property type="match status" value="1"/>
</dbReference>
<dbReference type="Gene3D" id="3.40.50.620">
    <property type="entry name" value="HUPs"/>
    <property type="match status" value="1"/>
</dbReference>
<dbReference type="FunFam" id="3.40.50.620:FF:000037">
    <property type="entry name" value="Glutamine--tRNA ligase cytoplasmic"/>
    <property type="match status" value="1"/>
</dbReference>
<dbReference type="EC" id="6.1.1.17" evidence="3"/>
<dbReference type="HOGENOM" id="CLU_001882_1_2_1"/>
<dbReference type="InterPro" id="IPR014729">
    <property type="entry name" value="Rossmann-like_a/b/a_fold"/>
</dbReference>
<evidence type="ECO:0000313" key="17">
    <source>
        <dbReference type="Proteomes" id="UP000054248"/>
    </source>
</evidence>
<evidence type="ECO:0000256" key="5">
    <source>
        <dbReference type="ARBA" id="ARBA00022553"/>
    </source>
</evidence>
<evidence type="ECO:0000256" key="10">
    <source>
        <dbReference type="ARBA" id="ARBA00023146"/>
    </source>
</evidence>
<dbReference type="SUPFAM" id="SSF50715">
    <property type="entry name" value="Ribosomal protein L25-like"/>
    <property type="match status" value="1"/>
</dbReference>
<accession>A0A0C3L1R6</accession>
<feature type="region of interest" description="Disordered" evidence="14">
    <location>
        <begin position="701"/>
        <end position="769"/>
    </location>
</feature>
<proteinExistence type="inferred from homology"/>
<dbReference type="PRINTS" id="PR00987">
    <property type="entry name" value="TRNASYNTHGLU"/>
</dbReference>
<dbReference type="InterPro" id="IPR000924">
    <property type="entry name" value="Glu/Gln-tRNA-synth"/>
</dbReference>
<dbReference type="FunFam" id="2.40.240.10:FF:000004">
    <property type="entry name" value="Glutamyl-tRNA synthetase, cytoplasmic"/>
    <property type="match status" value="1"/>
</dbReference>
<reference evidence="17" key="2">
    <citation type="submission" date="2015-01" db="EMBL/GenBank/DDBJ databases">
        <title>Evolutionary Origins and Diversification of the Mycorrhizal Mutualists.</title>
        <authorList>
            <consortium name="DOE Joint Genome Institute"/>
            <consortium name="Mycorrhizal Genomics Consortium"/>
            <person name="Kohler A."/>
            <person name="Kuo A."/>
            <person name="Nagy L.G."/>
            <person name="Floudas D."/>
            <person name="Copeland A."/>
            <person name="Barry K.W."/>
            <person name="Cichocki N."/>
            <person name="Veneault-Fourrey C."/>
            <person name="LaButti K."/>
            <person name="Lindquist E.A."/>
            <person name="Lipzen A."/>
            <person name="Lundell T."/>
            <person name="Morin E."/>
            <person name="Murat C."/>
            <person name="Riley R."/>
            <person name="Ohm R."/>
            <person name="Sun H."/>
            <person name="Tunlid A."/>
            <person name="Henrissat B."/>
            <person name="Grigoriev I.V."/>
            <person name="Hibbett D.S."/>
            <person name="Martin F."/>
        </authorList>
    </citation>
    <scope>NUCLEOTIDE SEQUENCE [LARGE SCALE GENOMIC DNA]</scope>
    <source>
        <strain evidence="17">MUT 4182</strain>
    </source>
</reference>
<evidence type="ECO:0000256" key="7">
    <source>
        <dbReference type="ARBA" id="ARBA00022741"/>
    </source>
</evidence>
<dbReference type="EMBL" id="KN823005">
    <property type="protein sequence ID" value="KIO27688.1"/>
    <property type="molecule type" value="Genomic_DNA"/>
</dbReference>
<dbReference type="GO" id="GO:0005524">
    <property type="term" value="F:ATP binding"/>
    <property type="evidence" value="ECO:0007669"/>
    <property type="project" value="UniProtKB-KW"/>
</dbReference>
<dbReference type="SUPFAM" id="SSF52374">
    <property type="entry name" value="Nucleotidylyl transferase"/>
    <property type="match status" value="1"/>
</dbReference>
<dbReference type="InterPro" id="IPR020058">
    <property type="entry name" value="Glu/Gln-tRNA-synth_Ib_cat-dom"/>
</dbReference>
<dbReference type="PROSITE" id="PS50405">
    <property type="entry name" value="GST_CTER"/>
    <property type="match status" value="1"/>
</dbReference>
<dbReference type="Pfam" id="PF20974">
    <property type="entry name" value="tRNA-synt_1c_C2"/>
    <property type="match status" value="1"/>
</dbReference>
<sequence>MADLTLTLSPTATPFPWAPLITAYYVSANVKFDVDAATPSLKTKASTVTDVEAILGELSPLVAQGDSTKQASFVSLAKTLHTVTAYPEVVGALDNLDDHFAYRTFLVGHSITVADIWVWSSLKGNIQALGVLKRNQHVHLSRWYSYIESLPSTQAATAALNDARATKAKSSKAASSFALGLPGAVEGQVVTRFPPEPSGYLHIGHTKAAILNQYFAAMYKGKLLIRFDDTNPAKEKAQFETTILEDLQLLDIKGDSTSHTSDYFKELHEYCVQLLKSGKGYADDTDQMQMRQERMDGIASKRRDSPVEDNLKIFEQMTSGDPAAQGWCIRAKISVDDPNKALRDPVVYRMNVQPHHRTGDKWKVYPTYDFACPIVDSMEGVTHALRTNEYRDRNPQYEWMQEALGLRKTTIWDFSRVNFVYTLLSKRKLLWFVQQNFVQGWDDPRFPTVRGIRRRGLTVEALKQYMLSQGPSQATIMLEWDGIWALNKKIIDPIAPRYWAVEKKDLVKVTLEGQSGVETKVQPLHKKNPDVGEKTVVYGPEIYLDQEDGASFEDNEEITLMDWGNAILKTKTKTASGTIDSIVMTLHLEGDFKKTKKKITWLAASSDAHPLVPVTLIDYDYLISKKKLEEDDDVKDFVTPQTEFRTPSFSDANILKVKKGDIIQFERKGYYICDRAAEEGKEAEFVKIPDGKAASLASKAAGAGGAVPPENVDVVPKTKGGAGKGGWGKSGPPSAAKSPANVLTPTKESASKLETKSDSNNGAMKEGDRVFLSDGTSGFPIPISTKMYDVKALVGDSQSTPPSESTMYQVKSVSDV</sequence>
<evidence type="ECO:0000256" key="11">
    <source>
        <dbReference type="ARBA" id="ARBA00030865"/>
    </source>
</evidence>
<dbReference type="HAMAP" id="MF_02076">
    <property type="entry name" value="Glu_tRNA_synth_type2"/>
    <property type="match status" value="1"/>
</dbReference>
<dbReference type="InterPro" id="IPR020059">
    <property type="entry name" value="Glu/Gln-tRNA-synth_Ib_codon-bd"/>
</dbReference>
<dbReference type="InterPro" id="IPR010987">
    <property type="entry name" value="Glutathione-S-Trfase_C-like"/>
</dbReference>
<evidence type="ECO:0000259" key="15">
    <source>
        <dbReference type="PROSITE" id="PS50405"/>
    </source>
</evidence>
<dbReference type="InterPro" id="IPR004526">
    <property type="entry name" value="Glu-tRNA-synth_arc/euk"/>
</dbReference>
<dbReference type="Proteomes" id="UP000054248">
    <property type="component" value="Unassembled WGS sequence"/>
</dbReference>
<comment type="subcellular location">
    <subcellularLocation>
        <location evidence="1">Cytoplasm</location>
    </subcellularLocation>
</comment>
<dbReference type="GO" id="GO:0005829">
    <property type="term" value="C:cytosol"/>
    <property type="evidence" value="ECO:0007669"/>
    <property type="project" value="TreeGrafter"/>
</dbReference>
<keyword evidence="8 13" id="KW-0067">ATP-binding</keyword>
<dbReference type="Gene3D" id="3.90.800.10">
    <property type="entry name" value="Glutamyl-tRNA Synthetase, Domain 3"/>
    <property type="match status" value="1"/>
</dbReference>
<dbReference type="GO" id="GO:0006424">
    <property type="term" value="P:glutamyl-tRNA aminoacylation"/>
    <property type="evidence" value="ECO:0007669"/>
    <property type="project" value="InterPro"/>
</dbReference>
<evidence type="ECO:0000256" key="9">
    <source>
        <dbReference type="ARBA" id="ARBA00022917"/>
    </source>
</evidence>
<evidence type="ECO:0000256" key="8">
    <source>
        <dbReference type="ARBA" id="ARBA00022840"/>
    </source>
</evidence>
<organism evidence="16 17">
    <name type="scientific">Tulasnella calospora MUT 4182</name>
    <dbReference type="NCBI Taxonomy" id="1051891"/>
    <lineage>
        <taxon>Eukaryota</taxon>
        <taxon>Fungi</taxon>
        <taxon>Dikarya</taxon>
        <taxon>Basidiomycota</taxon>
        <taxon>Agaricomycotina</taxon>
        <taxon>Agaricomycetes</taxon>
        <taxon>Cantharellales</taxon>
        <taxon>Tulasnellaceae</taxon>
        <taxon>Tulasnella</taxon>
    </lineage>
</organism>
<dbReference type="InterPro" id="IPR036282">
    <property type="entry name" value="Glutathione-S-Trfase_C_sf"/>
</dbReference>
<dbReference type="STRING" id="1051891.A0A0C3L1R6"/>